<keyword evidence="6" id="KW-0732">Signal</keyword>
<keyword evidence="5" id="KW-1133">Transmembrane helix</keyword>
<dbReference type="InterPro" id="IPR003598">
    <property type="entry name" value="Ig_sub2"/>
</dbReference>
<dbReference type="InterPro" id="IPR007110">
    <property type="entry name" value="Ig-like_dom"/>
</dbReference>
<protein>
    <recommendedName>
        <fullName evidence="1">B-cell receptor CD22</fullName>
    </recommendedName>
    <alternativeName>
        <fullName evidence="2">Sialic acid-binding Ig-like lectin 2</fullName>
    </alternativeName>
</protein>
<dbReference type="InterPro" id="IPR013783">
    <property type="entry name" value="Ig-like_fold"/>
</dbReference>
<dbReference type="PANTHER" id="PTHR46013:SF4">
    <property type="entry name" value="B-CELL RECEPTOR CD22-RELATED"/>
    <property type="match status" value="1"/>
</dbReference>
<feature type="chain" id="PRO_5043528114" description="B-cell receptor CD22" evidence="6">
    <location>
        <begin position="23"/>
        <end position="382"/>
    </location>
</feature>
<dbReference type="SUPFAM" id="SSF48726">
    <property type="entry name" value="Immunoglobulin"/>
    <property type="match status" value="3"/>
</dbReference>
<keyword evidence="5" id="KW-0472">Membrane</keyword>
<evidence type="ECO:0000256" key="5">
    <source>
        <dbReference type="SAM" id="Phobius"/>
    </source>
</evidence>
<dbReference type="PROSITE" id="PS50835">
    <property type="entry name" value="IG_LIKE"/>
    <property type="match status" value="2"/>
</dbReference>
<comment type="function">
    <text evidence="3">Most highly expressed siglec (sialic acid-binding immunoglobulin-like lectin) on B-cells that plays a role in various aspects of B-cell biology including differentiation, antigen presentation, and trafficking to bone marrow. Binds to alpha 2,6-linked sialic acid residues of surface molecules such as CD22 itself, CD45 and IgM in a cis configuration. Can also bind to ligands on other cells as an adhesion molecule in a trans configuration. Acts as an inhibitory coreceptor on the surface of B-cells and inhibits B-cell receptor induced signaling, characterized by inhibition of the calcium mobilization and cellular activation. Mechanistically, the immunoreceptor tyrosine-based inhibitory motif domain is phosphorylated by the Src kinase LYN, which in turn leads to the recruitment of the protein tyrosine phosphatase 1/PTPN6, leading to the negative regulation of BCR signaling. If this negative signaling from is of sufficient strength, apoptosis of the B-cell can be induced.</text>
</comment>
<organism evidence="8 9">
    <name type="scientific">Knipowitschia caucasica</name>
    <name type="common">Caucasian dwarf goby</name>
    <name type="synonym">Pomatoschistus caucasicus</name>
    <dbReference type="NCBI Taxonomy" id="637954"/>
    <lineage>
        <taxon>Eukaryota</taxon>
        <taxon>Metazoa</taxon>
        <taxon>Chordata</taxon>
        <taxon>Craniata</taxon>
        <taxon>Vertebrata</taxon>
        <taxon>Euteleostomi</taxon>
        <taxon>Actinopterygii</taxon>
        <taxon>Neopterygii</taxon>
        <taxon>Teleostei</taxon>
        <taxon>Neoteleostei</taxon>
        <taxon>Acanthomorphata</taxon>
        <taxon>Gobiaria</taxon>
        <taxon>Gobiiformes</taxon>
        <taxon>Gobioidei</taxon>
        <taxon>Gobiidae</taxon>
        <taxon>Gobiinae</taxon>
        <taxon>Knipowitschia</taxon>
    </lineage>
</organism>
<sequence>METHVTQIFWIAHVFFFTGTLAGDWSVDVPVHICAGVGSSVVLPCSYNFPESKNGQQFEARSEMWCLGDGRCITPRYVYHSANILIESLFQNRVEYLGKLGSKNCSLKISSLQGSDSGTYVFYLITTHTTEKMPAQRGVTLHVLDSPSFISMLVDRSSVIMEGQSVTLTCCSAQPSEELLWFKTSSVEPIHSGSEWTIRKTSKEDTGRYYCQVQTKDQVQKSKELVLDVQYPPRNTAITGLAPESTTAGHSVNLTCSSEASPPVRTYYWFTDAACDSGADTSLYKSLQSSGSVNAEGLSIGRISVNFEPSQVHCCVAQNPHGSQKSPTDRSSSGSGGRMVLIGVTIAVLLATIAIIAILLKRRKKSSRNQSYSLAPTTSTGA</sequence>
<dbReference type="SMART" id="SM00408">
    <property type="entry name" value="IGc2"/>
    <property type="match status" value="2"/>
</dbReference>
<dbReference type="SMART" id="SM00409">
    <property type="entry name" value="IG"/>
    <property type="match status" value="3"/>
</dbReference>
<dbReference type="PANTHER" id="PTHR46013">
    <property type="entry name" value="VASCULAR CELL ADHESION MOLECULE 1"/>
    <property type="match status" value="1"/>
</dbReference>
<evidence type="ECO:0000256" key="3">
    <source>
        <dbReference type="ARBA" id="ARBA00045430"/>
    </source>
</evidence>
<dbReference type="InterPro" id="IPR003599">
    <property type="entry name" value="Ig_sub"/>
</dbReference>
<dbReference type="InterPro" id="IPR056386">
    <property type="entry name" value="Ig_CD22"/>
</dbReference>
<keyword evidence="5" id="KW-0812">Transmembrane</keyword>
<dbReference type="AlphaFoldDB" id="A0AAV2MBU8"/>
<dbReference type="EMBL" id="OZ035829">
    <property type="protein sequence ID" value="CAL1610669.1"/>
    <property type="molecule type" value="Genomic_DNA"/>
</dbReference>
<dbReference type="Pfam" id="PF24518">
    <property type="entry name" value="Ig_CD22"/>
    <property type="match status" value="1"/>
</dbReference>
<feature type="domain" description="Ig-like" evidence="7">
    <location>
        <begin position="233"/>
        <end position="333"/>
    </location>
</feature>
<gene>
    <name evidence="8" type="ORF">KC01_LOCUS37237</name>
</gene>
<dbReference type="Gene3D" id="2.60.40.10">
    <property type="entry name" value="Immunoglobulins"/>
    <property type="match status" value="3"/>
</dbReference>
<dbReference type="Pfam" id="PF13927">
    <property type="entry name" value="Ig_3"/>
    <property type="match status" value="1"/>
</dbReference>
<evidence type="ECO:0000256" key="1">
    <source>
        <dbReference type="ARBA" id="ARBA00040106"/>
    </source>
</evidence>
<reference evidence="8 9" key="1">
    <citation type="submission" date="2024-04" db="EMBL/GenBank/DDBJ databases">
        <authorList>
            <person name="Waldvogel A.-M."/>
            <person name="Schoenle A."/>
        </authorList>
    </citation>
    <scope>NUCLEOTIDE SEQUENCE [LARGE SCALE GENOMIC DNA]</scope>
</reference>
<evidence type="ECO:0000313" key="9">
    <source>
        <dbReference type="Proteomes" id="UP001497482"/>
    </source>
</evidence>
<evidence type="ECO:0000256" key="2">
    <source>
        <dbReference type="ARBA" id="ARBA00041781"/>
    </source>
</evidence>
<dbReference type="Proteomes" id="UP001497482">
    <property type="component" value="Chromosome 7"/>
</dbReference>
<proteinExistence type="predicted"/>
<keyword evidence="9" id="KW-1185">Reference proteome</keyword>
<evidence type="ECO:0000256" key="4">
    <source>
        <dbReference type="ARBA" id="ARBA00046458"/>
    </source>
</evidence>
<feature type="transmembrane region" description="Helical" evidence="5">
    <location>
        <begin position="339"/>
        <end position="360"/>
    </location>
</feature>
<comment type="subunit">
    <text evidence="4">Predominantly monomer of isoform CD22-beta. Also found as heterodimer of isoform CD22-beta and a shorter isoform. Interacts with PTPN6/SHP-1, LYN, SYK, PIK3R1/PIK3R2 and PLCG1 upon phosphorylation. Interacts with GRB2, INPP5D and SHC1 upon phosphorylation. May form a complex with INPP5D/SHIP, GRB2 and SHC1.</text>
</comment>
<evidence type="ECO:0000313" key="8">
    <source>
        <dbReference type="EMBL" id="CAL1610669.1"/>
    </source>
</evidence>
<feature type="domain" description="Ig-like" evidence="7">
    <location>
        <begin position="147"/>
        <end position="226"/>
    </location>
</feature>
<accession>A0AAV2MBU8</accession>
<name>A0AAV2MBU8_KNICA</name>
<evidence type="ECO:0000256" key="6">
    <source>
        <dbReference type="SAM" id="SignalP"/>
    </source>
</evidence>
<evidence type="ECO:0000259" key="7">
    <source>
        <dbReference type="PROSITE" id="PS50835"/>
    </source>
</evidence>
<dbReference type="InterPro" id="IPR036179">
    <property type="entry name" value="Ig-like_dom_sf"/>
</dbReference>
<feature type="signal peptide" evidence="6">
    <location>
        <begin position="1"/>
        <end position="22"/>
    </location>
</feature>